<protein>
    <submittedName>
        <fullName evidence="2">Uncharacterized protein</fullName>
    </submittedName>
</protein>
<dbReference type="RefSeq" id="WP_274686147.1">
    <property type="nucleotide sequence ID" value="NZ_JARAFO010000606.1"/>
</dbReference>
<sequence>PLFRRRSGIHPAVLVLGSAALTAAFSPEIRKRLTGMFAKGMGGRQQGNGRNQMMMNPADMIKQAFNPGGQSQEHHQSGHTANDQHQSSHMTAPVNVMNDQTANQTMFDNDQSYS</sequence>
<feature type="non-terminal residue" evidence="2">
    <location>
        <position position="1"/>
    </location>
</feature>
<dbReference type="Proteomes" id="UP001216709">
    <property type="component" value="Unassembled WGS sequence"/>
</dbReference>
<gene>
    <name evidence="2" type="ORF">PVN32_26300</name>
</gene>
<comment type="caution">
    <text evidence="2">The sequence shown here is derived from an EMBL/GenBank/DDBJ whole genome shotgun (WGS) entry which is preliminary data.</text>
</comment>
<name>A0AAW6KHI7_9BACI</name>
<reference evidence="2" key="1">
    <citation type="submission" date="2022-12" db="EMBL/GenBank/DDBJ databases">
        <title>Draft Genome Sequences of Bacillus licheniformis and Bacillus paralicheniformis strains isolated from Irish skim milk powders.</title>
        <authorList>
            <person name="Lourenco A."/>
            <person name="Li F."/>
            <person name="Geraldine D."/>
            <person name="Tobin J.T."/>
            <person name="Butler F."/>
            <person name="Jordan K."/>
            <person name="Obrien T."/>
        </authorList>
    </citation>
    <scope>NUCLEOTIDE SEQUENCE</scope>
    <source>
        <strain evidence="2">3370</strain>
    </source>
</reference>
<feature type="compositionally biased region" description="Polar residues" evidence="1">
    <location>
        <begin position="97"/>
        <end position="114"/>
    </location>
</feature>
<dbReference type="AlphaFoldDB" id="A0AAW6KHI7"/>
<evidence type="ECO:0000313" key="3">
    <source>
        <dbReference type="Proteomes" id="UP001216709"/>
    </source>
</evidence>
<feature type="region of interest" description="Disordered" evidence="1">
    <location>
        <begin position="62"/>
        <end position="114"/>
    </location>
</feature>
<proteinExistence type="predicted"/>
<accession>A0AAW6KHI7</accession>
<organism evidence="2 3">
    <name type="scientific">Bacillus paralicheniformis</name>
    <dbReference type="NCBI Taxonomy" id="1648923"/>
    <lineage>
        <taxon>Bacteria</taxon>
        <taxon>Bacillati</taxon>
        <taxon>Bacillota</taxon>
        <taxon>Bacilli</taxon>
        <taxon>Bacillales</taxon>
        <taxon>Bacillaceae</taxon>
        <taxon>Bacillus</taxon>
    </lineage>
</organism>
<evidence type="ECO:0000256" key="1">
    <source>
        <dbReference type="SAM" id="MobiDB-lite"/>
    </source>
</evidence>
<dbReference type="EMBL" id="JARAFO010000606">
    <property type="protein sequence ID" value="MDE1455608.1"/>
    <property type="molecule type" value="Genomic_DNA"/>
</dbReference>
<feature type="compositionally biased region" description="Polar residues" evidence="1">
    <location>
        <begin position="78"/>
        <end position="90"/>
    </location>
</feature>
<evidence type="ECO:0000313" key="2">
    <source>
        <dbReference type="EMBL" id="MDE1455608.1"/>
    </source>
</evidence>